<evidence type="ECO:0000313" key="3">
    <source>
        <dbReference type="Proteomes" id="UP000005546"/>
    </source>
</evidence>
<organism evidence="2 3">
    <name type="scientific">Paraprevotella xylaniphila YIT 11841</name>
    <dbReference type="NCBI Taxonomy" id="762982"/>
    <lineage>
        <taxon>Bacteria</taxon>
        <taxon>Pseudomonadati</taxon>
        <taxon>Bacteroidota</taxon>
        <taxon>Bacteroidia</taxon>
        <taxon>Bacteroidales</taxon>
        <taxon>Prevotellaceae</taxon>
        <taxon>Paraprevotella</taxon>
    </lineage>
</organism>
<name>F3QVB9_9BACT</name>
<evidence type="ECO:0000313" key="2">
    <source>
        <dbReference type="EMBL" id="EGG52700.1"/>
    </source>
</evidence>
<evidence type="ECO:0000256" key="1">
    <source>
        <dbReference type="SAM" id="Phobius"/>
    </source>
</evidence>
<accession>F3QVB9</accession>
<dbReference type="STRING" id="762982.HMPREF9442_02145"/>
<feature type="transmembrane region" description="Helical" evidence="1">
    <location>
        <begin position="6"/>
        <end position="25"/>
    </location>
</feature>
<dbReference type="EMBL" id="AFBR01000065">
    <property type="protein sequence ID" value="EGG52700.1"/>
    <property type="molecule type" value="Genomic_DNA"/>
</dbReference>
<dbReference type="HOGENOM" id="CLU_3237252_0_0_10"/>
<reference evidence="2 3" key="1">
    <citation type="submission" date="2011-02" db="EMBL/GenBank/DDBJ databases">
        <authorList>
            <person name="Weinstock G."/>
            <person name="Sodergren E."/>
            <person name="Clifton S."/>
            <person name="Fulton L."/>
            <person name="Fulton B."/>
            <person name="Courtney L."/>
            <person name="Fronick C."/>
            <person name="Harrison M."/>
            <person name="Strong C."/>
            <person name="Farmer C."/>
            <person name="Delahaunty K."/>
            <person name="Markovic C."/>
            <person name="Hall O."/>
            <person name="Minx P."/>
            <person name="Tomlinson C."/>
            <person name="Mitreva M."/>
            <person name="Hou S."/>
            <person name="Chen J."/>
            <person name="Wollam A."/>
            <person name="Pepin K.H."/>
            <person name="Johnson M."/>
            <person name="Bhonagiri V."/>
            <person name="Zhang X."/>
            <person name="Suruliraj S."/>
            <person name="Warren W."/>
            <person name="Chinwalla A."/>
            <person name="Mardis E.R."/>
            <person name="Wilson R.K."/>
        </authorList>
    </citation>
    <scope>NUCLEOTIDE SEQUENCE [LARGE SCALE GENOMIC DNA]</scope>
    <source>
        <strain evidence="2 3">YIT 11841</strain>
    </source>
</reference>
<proteinExistence type="predicted"/>
<comment type="caution">
    <text evidence="2">The sequence shown here is derived from an EMBL/GenBank/DDBJ whole genome shotgun (WGS) entry which is preliminary data.</text>
</comment>
<gene>
    <name evidence="2" type="ORF">HMPREF9442_02145</name>
</gene>
<keyword evidence="1" id="KW-0472">Membrane</keyword>
<keyword evidence="3" id="KW-1185">Reference proteome</keyword>
<sequence length="43" mass="5132">MSCIHDTGFFIMTFPFFYLICCKTYKKSYFYAKMIIIESKSPS</sequence>
<dbReference type="Proteomes" id="UP000005546">
    <property type="component" value="Unassembled WGS sequence"/>
</dbReference>
<keyword evidence="1" id="KW-1133">Transmembrane helix</keyword>
<dbReference type="AlphaFoldDB" id="F3QVB9"/>
<keyword evidence="1" id="KW-0812">Transmembrane</keyword>
<protein>
    <submittedName>
        <fullName evidence="2">Uncharacterized protein</fullName>
    </submittedName>
</protein>